<feature type="non-terminal residue" evidence="4">
    <location>
        <position position="134"/>
    </location>
</feature>
<dbReference type="Proteomes" id="UP001341281">
    <property type="component" value="Chromosome 10"/>
</dbReference>
<dbReference type="PANTHER" id="PTHR24136">
    <property type="entry name" value="SOWAH (DROSOPHILA) HOMOLOG"/>
    <property type="match status" value="1"/>
</dbReference>
<dbReference type="GO" id="GO:0045732">
    <property type="term" value="P:positive regulation of protein catabolic process"/>
    <property type="evidence" value="ECO:0007669"/>
    <property type="project" value="TreeGrafter"/>
</dbReference>
<keyword evidence="2" id="KW-0677">Repeat</keyword>
<dbReference type="AlphaFoldDB" id="A0AAQ3V261"/>
<reference evidence="4 5" key="1">
    <citation type="submission" date="2024-02" db="EMBL/GenBank/DDBJ databases">
        <title>High-quality chromosome-scale genome assembly of Pensacola bahiagrass (Paspalum notatum Flugge var. saurae).</title>
        <authorList>
            <person name="Vega J.M."/>
            <person name="Podio M."/>
            <person name="Orjuela J."/>
            <person name="Siena L.A."/>
            <person name="Pessino S.C."/>
            <person name="Combes M.C."/>
            <person name="Mariac C."/>
            <person name="Albertini E."/>
            <person name="Pupilli F."/>
            <person name="Ortiz J.P.A."/>
            <person name="Leblanc O."/>
        </authorList>
    </citation>
    <scope>NUCLEOTIDE SEQUENCE [LARGE SCALE GENOMIC DNA]</scope>
    <source>
        <strain evidence="4">R1</strain>
        <tissue evidence="4">Leaf</tissue>
    </source>
</reference>
<dbReference type="GO" id="GO:0016567">
    <property type="term" value="P:protein ubiquitination"/>
    <property type="evidence" value="ECO:0007669"/>
    <property type="project" value="TreeGrafter"/>
</dbReference>
<evidence type="ECO:0000313" key="5">
    <source>
        <dbReference type="Proteomes" id="UP001341281"/>
    </source>
</evidence>
<keyword evidence="5" id="KW-1185">Reference proteome</keyword>
<evidence type="ECO:0000256" key="3">
    <source>
        <dbReference type="ARBA" id="ARBA00023043"/>
    </source>
</evidence>
<name>A0AAQ3V261_PASNO</name>
<proteinExistence type="inferred from homology"/>
<dbReference type="InterPro" id="IPR051573">
    <property type="entry name" value="Ankyrin-SOCS_box_domain"/>
</dbReference>
<dbReference type="EMBL" id="CP144754">
    <property type="protein sequence ID" value="WVZ99789.1"/>
    <property type="molecule type" value="Genomic_DNA"/>
</dbReference>
<organism evidence="4 5">
    <name type="scientific">Paspalum notatum var. saurae</name>
    <dbReference type="NCBI Taxonomy" id="547442"/>
    <lineage>
        <taxon>Eukaryota</taxon>
        <taxon>Viridiplantae</taxon>
        <taxon>Streptophyta</taxon>
        <taxon>Embryophyta</taxon>
        <taxon>Tracheophyta</taxon>
        <taxon>Spermatophyta</taxon>
        <taxon>Magnoliopsida</taxon>
        <taxon>Liliopsida</taxon>
        <taxon>Poales</taxon>
        <taxon>Poaceae</taxon>
        <taxon>PACMAD clade</taxon>
        <taxon>Panicoideae</taxon>
        <taxon>Andropogonodae</taxon>
        <taxon>Paspaleae</taxon>
        <taxon>Paspalinae</taxon>
        <taxon>Paspalum</taxon>
    </lineage>
</organism>
<protein>
    <submittedName>
        <fullName evidence="4">Uncharacterized protein</fullName>
    </submittedName>
</protein>
<comment type="similarity">
    <text evidence="1">Belongs to the ankyrin SOCS box (ASB) family.</text>
</comment>
<sequence length="134" mass="16052">MHKYLEDNLPPTQYHRDYIYKLVHLLCLPEMKIFLDTIKLLAEKTDNLVDELWNYIKDRKLVQTSVLLLAAQKQFRKHDLFNIIMYRIFRECASRRFENADNSKARKQLEETFHLVSIICHAGEALEKYIQAHS</sequence>
<evidence type="ECO:0000256" key="2">
    <source>
        <dbReference type="ARBA" id="ARBA00022737"/>
    </source>
</evidence>
<evidence type="ECO:0000256" key="1">
    <source>
        <dbReference type="ARBA" id="ARBA00005949"/>
    </source>
</evidence>
<evidence type="ECO:0000313" key="4">
    <source>
        <dbReference type="EMBL" id="WVZ99789.1"/>
    </source>
</evidence>
<keyword evidence="3" id="KW-0040">ANK repeat</keyword>
<dbReference type="PANTHER" id="PTHR24136:SF37">
    <property type="entry name" value="OS01G0942900 PROTEIN"/>
    <property type="match status" value="1"/>
</dbReference>
<gene>
    <name evidence="4" type="ORF">U9M48_045038</name>
</gene>
<accession>A0AAQ3V261</accession>